<dbReference type="EMBL" id="APPE01000041">
    <property type="protein sequence ID" value="ENU99870.1"/>
    <property type="molecule type" value="Genomic_DNA"/>
</dbReference>
<evidence type="ECO:0000256" key="1">
    <source>
        <dbReference type="SAM" id="Phobius"/>
    </source>
</evidence>
<comment type="caution">
    <text evidence="2">The sequence shown here is derived from an EMBL/GenBank/DDBJ whole genome shotgun (WGS) entry which is preliminary data.</text>
</comment>
<dbReference type="PATRIC" id="fig|1217710.3.peg.718"/>
<keyword evidence="3" id="KW-1185">Reference proteome</keyword>
<evidence type="ECO:0000313" key="3">
    <source>
        <dbReference type="Proteomes" id="UP000013070"/>
    </source>
</evidence>
<accession>N8VJY5</accession>
<dbReference type="eggNOG" id="COG3706">
    <property type="taxonomic scope" value="Bacteria"/>
</dbReference>
<organism evidence="2 3">
    <name type="scientific">Acinetobacter variabilis</name>
    <dbReference type="NCBI Taxonomy" id="70346"/>
    <lineage>
        <taxon>Bacteria</taxon>
        <taxon>Pseudomonadati</taxon>
        <taxon>Pseudomonadota</taxon>
        <taxon>Gammaproteobacteria</taxon>
        <taxon>Moraxellales</taxon>
        <taxon>Moraxellaceae</taxon>
        <taxon>Acinetobacter</taxon>
    </lineage>
</organism>
<dbReference type="AlphaFoldDB" id="N8VJY5"/>
<feature type="transmembrane region" description="Helical" evidence="1">
    <location>
        <begin position="144"/>
        <end position="163"/>
    </location>
</feature>
<sequence length="170" mass="19591">MYVDDHLLIEVGQVGIHGRHQTMMAPKLASFFPSQREVTITIQASSYHHIRGGLENSMFIGFNQPILDKFYDQVIPLSVISGVLLMIGCFMVFFAVFRSLKTQAGNLLLFLGLFILCLSLRSFFAVPFIYTLFTNISWVWGTRFEYLLTELATLFFLIYIYLLPYRLLNP</sequence>
<protein>
    <recommendedName>
        <fullName evidence="4">7TM-DISM receptor extracellular domain-containing protein</fullName>
    </recommendedName>
</protein>
<keyword evidence="1" id="KW-0472">Membrane</keyword>
<dbReference type="HOGENOM" id="CLU_1567332_0_0_6"/>
<name>N8VJY5_9GAMM</name>
<proteinExistence type="predicted"/>
<feature type="transmembrane region" description="Helical" evidence="1">
    <location>
        <begin position="74"/>
        <end position="96"/>
    </location>
</feature>
<reference evidence="2 3" key="1">
    <citation type="submission" date="2013-02" db="EMBL/GenBank/DDBJ databases">
        <title>The Genome Sequence of Acinetobacter sp. NIPH 899.</title>
        <authorList>
            <consortium name="The Broad Institute Genome Sequencing Platform"/>
            <consortium name="The Broad Institute Genome Sequencing Center for Infectious Disease"/>
            <person name="Cerqueira G."/>
            <person name="Feldgarden M."/>
            <person name="Courvalin P."/>
            <person name="Perichon B."/>
            <person name="Grillot-Courvalin C."/>
            <person name="Clermont D."/>
            <person name="Rocha E."/>
            <person name="Yoon E.-J."/>
            <person name="Nemec A."/>
            <person name="Walker B."/>
            <person name="Young S.K."/>
            <person name="Zeng Q."/>
            <person name="Gargeya S."/>
            <person name="Fitzgerald M."/>
            <person name="Haas B."/>
            <person name="Abouelleil A."/>
            <person name="Alvarado L."/>
            <person name="Arachchi H.M."/>
            <person name="Berlin A.M."/>
            <person name="Chapman S.B."/>
            <person name="Dewar J."/>
            <person name="Goldberg J."/>
            <person name="Griggs A."/>
            <person name="Gujja S."/>
            <person name="Hansen M."/>
            <person name="Howarth C."/>
            <person name="Imamovic A."/>
            <person name="Larimer J."/>
            <person name="McCowan C."/>
            <person name="Murphy C."/>
            <person name="Neiman D."/>
            <person name="Pearson M."/>
            <person name="Priest M."/>
            <person name="Roberts A."/>
            <person name="Saif S."/>
            <person name="Shea T."/>
            <person name="Sisk P."/>
            <person name="Sykes S."/>
            <person name="Wortman J."/>
            <person name="Nusbaum C."/>
            <person name="Birren B."/>
        </authorList>
    </citation>
    <scope>NUCLEOTIDE SEQUENCE [LARGE SCALE GENOMIC DNA]</scope>
    <source>
        <strain evidence="2 3">NIPH 899</strain>
    </source>
</reference>
<feature type="transmembrane region" description="Helical" evidence="1">
    <location>
        <begin position="108"/>
        <end position="132"/>
    </location>
</feature>
<dbReference type="Proteomes" id="UP000013070">
    <property type="component" value="Unassembled WGS sequence"/>
</dbReference>
<gene>
    <name evidence="2" type="ORF">F969_00771</name>
</gene>
<keyword evidence="1" id="KW-0812">Transmembrane</keyword>
<keyword evidence="1" id="KW-1133">Transmembrane helix</keyword>
<evidence type="ECO:0008006" key="4">
    <source>
        <dbReference type="Google" id="ProtNLM"/>
    </source>
</evidence>
<evidence type="ECO:0000313" key="2">
    <source>
        <dbReference type="EMBL" id="ENU99870.1"/>
    </source>
</evidence>